<reference evidence="1 2" key="1">
    <citation type="submission" date="2014-02" db="EMBL/GenBank/DDBJ databases">
        <title>Aquamicrobium defluvii Genome sequencing.</title>
        <authorList>
            <person name="Wang X."/>
        </authorList>
    </citation>
    <scope>NUCLEOTIDE SEQUENCE [LARGE SCALE GENOMIC DNA]</scope>
    <source>
        <strain evidence="1 2">W13Z1</strain>
    </source>
</reference>
<evidence type="ECO:0000313" key="2">
    <source>
        <dbReference type="Proteomes" id="UP000019849"/>
    </source>
</evidence>
<accession>A0A011T511</accession>
<dbReference type="PATRIC" id="fig|69279.3.peg.2664"/>
<dbReference type="HOGENOM" id="CLU_2393456_0_0_5"/>
<evidence type="ECO:0000313" key="1">
    <source>
        <dbReference type="EMBL" id="EXL06689.1"/>
    </source>
</evidence>
<sequence length="93" mass="10207">MKDEAIAQLRTRLQAGDWSALQFILERVLPKGRPIELDSATPSAITDALINGTITSEEAKNLATVLEKIAAIAQVTELHDRIEKLEAIANEKK</sequence>
<protein>
    <submittedName>
        <fullName evidence="1">Uncharacterized protein</fullName>
    </submittedName>
</protein>
<comment type="caution">
    <text evidence="1">The sequence shown here is derived from an EMBL/GenBank/DDBJ whole genome shotgun (WGS) entry which is preliminary data.</text>
</comment>
<dbReference type="Proteomes" id="UP000019849">
    <property type="component" value="Unassembled WGS sequence"/>
</dbReference>
<name>A0A011T511_9HYPH</name>
<organism evidence="1 2">
    <name type="scientific">Aquamicrobium defluvii</name>
    <dbReference type="NCBI Taxonomy" id="69279"/>
    <lineage>
        <taxon>Bacteria</taxon>
        <taxon>Pseudomonadati</taxon>
        <taxon>Pseudomonadota</taxon>
        <taxon>Alphaproteobacteria</taxon>
        <taxon>Hyphomicrobiales</taxon>
        <taxon>Phyllobacteriaceae</taxon>
        <taxon>Aquamicrobium</taxon>
    </lineage>
</organism>
<gene>
    <name evidence="1" type="ORF">BG36_06385</name>
</gene>
<dbReference type="EMBL" id="JENY01000016">
    <property type="protein sequence ID" value="EXL06689.1"/>
    <property type="molecule type" value="Genomic_DNA"/>
</dbReference>
<proteinExistence type="predicted"/>
<dbReference type="AlphaFoldDB" id="A0A011T511"/>